<evidence type="ECO:0000256" key="4">
    <source>
        <dbReference type="RuleBase" id="RU362029"/>
    </source>
</evidence>
<dbReference type="InterPro" id="IPR006659">
    <property type="entry name" value="Arsenate_reductase"/>
</dbReference>
<evidence type="ECO:0000256" key="2">
    <source>
        <dbReference type="ARBA" id="ARBA00023002"/>
    </source>
</evidence>
<dbReference type="PANTHER" id="PTHR30041">
    <property type="entry name" value="ARSENATE REDUCTASE"/>
    <property type="match status" value="1"/>
</dbReference>
<name>A0AB38YKH0_9GAMM</name>
<dbReference type="EMBL" id="CP101717">
    <property type="protein sequence ID" value="WLD59668.1"/>
    <property type="molecule type" value="Genomic_DNA"/>
</dbReference>
<proteinExistence type="inferred from homology"/>
<evidence type="ECO:0000256" key="3">
    <source>
        <dbReference type="PROSITE-ProRule" id="PRU01282"/>
    </source>
</evidence>
<dbReference type="CDD" id="cd03034">
    <property type="entry name" value="ArsC_ArsC"/>
    <property type="match status" value="1"/>
</dbReference>
<keyword evidence="2 4" id="KW-0560">Oxidoreductase</keyword>
<organism evidence="5">
    <name type="scientific">Salinispirillum sp. LH 10-3-1</name>
    <dbReference type="NCBI Taxonomy" id="2952525"/>
    <lineage>
        <taxon>Bacteria</taxon>
        <taxon>Pseudomonadati</taxon>
        <taxon>Pseudomonadota</taxon>
        <taxon>Gammaproteobacteria</taxon>
        <taxon>Oceanospirillales</taxon>
        <taxon>Saccharospirillaceae</taxon>
        <taxon>Salinispirillum</taxon>
    </lineage>
</organism>
<dbReference type="NCBIfam" id="TIGR00014">
    <property type="entry name" value="arsC"/>
    <property type="match status" value="1"/>
</dbReference>
<dbReference type="SUPFAM" id="SSF52833">
    <property type="entry name" value="Thioredoxin-like"/>
    <property type="match status" value="1"/>
</dbReference>
<sequence length="115" mass="12886">MTITIWHNPRCSKSRETLKLIEDKGITPRVRLYLEDTPTITELRSALGKLNLTAQQLVRSKEAIFKELGLNNSGADEDMLLAAMVEHPKLIERPVVFSPKGAVLGRPPENVLEIL</sequence>
<dbReference type="PANTHER" id="PTHR30041:SF4">
    <property type="entry name" value="ARSENATE REDUCTASE"/>
    <property type="match status" value="1"/>
</dbReference>
<dbReference type="InterPro" id="IPR006660">
    <property type="entry name" value="Arsenate_reductase-like"/>
</dbReference>
<dbReference type="InterPro" id="IPR036249">
    <property type="entry name" value="Thioredoxin-like_sf"/>
</dbReference>
<dbReference type="AlphaFoldDB" id="A0AB38YKH0"/>
<comment type="similarity">
    <text evidence="1 3 4">Belongs to the ArsC family.</text>
</comment>
<protein>
    <recommendedName>
        <fullName evidence="4">Arsenate reductase</fullName>
        <ecNumber evidence="4">1.20.4.1</ecNumber>
    </recommendedName>
</protein>
<evidence type="ECO:0000256" key="1">
    <source>
        <dbReference type="ARBA" id="ARBA00007198"/>
    </source>
</evidence>
<accession>A0AB38YKH0</accession>
<comment type="catalytic activity">
    <reaction evidence="4">
        <text>[glutaredoxin]-dithiol + arsenate + glutathione + H(+) = glutathionyl-S-S-[glutaredoxin] + arsenite + H2O</text>
        <dbReference type="Rhea" id="RHEA:22016"/>
        <dbReference type="Rhea" id="RHEA-COMP:10729"/>
        <dbReference type="Rhea" id="RHEA-COMP:17668"/>
        <dbReference type="ChEBI" id="CHEBI:15377"/>
        <dbReference type="ChEBI" id="CHEBI:15378"/>
        <dbReference type="ChEBI" id="CHEBI:29242"/>
        <dbReference type="ChEBI" id="CHEBI:29950"/>
        <dbReference type="ChEBI" id="CHEBI:48597"/>
        <dbReference type="ChEBI" id="CHEBI:57925"/>
        <dbReference type="ChEBI" id="CHEBI:146199"/>
        <dbReference type="EC" id="1.20.4.1"/>
    </reaction>
</comment>
<reference evidence="5" key="1">
    <citation type="submission" date="2022-07" db="EMBL/GenBank/DDBJ databases">
        <title>Complete genome sequence of Salinispirillum sp. LH10-3-1 capable of multiple carbohydrate inversion isolated from a soda lake.</title>
        <authorList>
            <person name="Liu J."/>
            <person name="Zhai Y."/>
            <person name="Zhang H."/>
            <person name="Yang H."/>
            <person name="Qu J."/>
            <person name="Li J."/>
        </authorList>
    </citation>
    <scope>NUCLEOTIDE SEQUENCE</scope>
    <source>
        <strain evidence="5">LH 10-3-1</strain>
    </source>
</reference>
<dbReference type="EC" id="1.20.4.1" evidence="4"/>
<dbReference type="Gene3D" id="3.40.30.10">
    <property type="entry name" value="Glutaredoxin"/>
    <property type="match status" value="1"/>
</dbReference>
<gene>
    <name evidence="5" type="primary">arsC</name>
    <name evidence="5" type="ORF">NFC81_06690</name>
</gene>
<dbReference type="GO" id="GO:0008794">
    <property type="term" value="F:arsenate reductase (glutaredoxin) activity"/>
    <property type="evidence" value="ECO:0007669"/>
    <property type="project" value="UniProtKB-UniRule"/>
</dbReference>
<dbReference type="Pfam" id="PF03960">
    <property type="entry name" value="ArsC"/>
    <property type="match status" value="1"/>
</dbReference>
<dbReference type="PROSITE" id="PS51353">
    <property type="entry name" value="ARSC"/>
    <property type="match status" value="1"/>
</dbReference>
<evidence type="ECO:0000313" key="5">
    <source>
        <dbReference type="EMBL" id="WLD59668.1"/>
    </source>
</evidence>